<dbReference type="GO" id="GO:0005886">
    <property type="term" value="C:plasma membrane"/>
    <property type="evidence" value="ECO:0007669"/>
    <property type="project" value="UniProtKB-SubCell"/>
</dbReference>
<dbReference type="Gene3D" id="3.40.225.10">
    <property type="entry name" value="Class II aldolase/adducin N-terminal domain"/>
    <property type="match status" value="1"/>
</dbReference>
<gene>
    <name evidence="4" type="ORF">IZO911_LOCUS6036</name>
</gene>
<dbReference type="SUPFAM" id="SSF53639">
    <property type="entry name" value="AraD/HMP-PK domain-like"/>
    <property type="match status" value="1"/>
</dbReference>
<dbReference type="PANTHER" id="PTHR10672">
    <property type="entry name" value="ADDUCIN"/>
    <property type="match status" value="1"/>
</dbReference>
<feature type="compositionally biased region" description="Polar residues" evidence="2">
    <location>
        <begin position="1"/>
        <end position="20"/>
    </location>
</feature>
<dbReference type="AlphaFoldDB" id="A0A813RND9"/>
<dbReference type="SMART" id="SM01007">
    <property type="entry name" value="Aldolase_II"/>
    <property type="match status" value="1"/>
</dbReference>
<comment type="caution">
    <text evidence="4">The sequence shown here is derived from an EMBL/GenBank/DDBJ whole genome shotgun (WGS) entry which is preliminary data.</text>
</comment>
<dbReference type="Pfam" id="PF00596">
    <property type="entry name" value="Aldolase_II"/>
    <property type="match status" value="1"/>
</dbReference>
<dbReference type="InterPro" id="IPR001303">
    <property type="entry name" value="Aldolase_II/adducin_N"/>
</dbReference>
<evidence type="ECO:0000256" key="1">
    <source>
        <dbReference type="ARBA" id="ARBA00006274"/>
    </source>
</evidence>
<feature type="domain" description="Class II aldolase/adducin N-terminal" evidence="3">
    <location>
        <begin position="83"/>
        <end position="268"/>
    </location>
</feature>
<evidence type="ECO:0000256" key="2">
    <source>
        <dbReference type="SAM" id="MobiDB-lite"/>
    </source>
</evidence>
<accession>A0A813RND9</accession>
<evidence type="ECO:0000313" key="5">
    <source>
        <dbReference type="Proteomes" id="UP000663860"/>
    </source>
</evidence>
<dbReference type="EMBL" id="CAJNOE010000037">
    <property type="protein sequence ID" value="CAF0784492.1"/>
    <property type="molecule type" value="Genomic_DNA"/>
</dbReference>
<proteinExistence type="inferred from homology"/>
<evidence type="ECO:0000313" key="4">
    <source>
        <dbReference type="EMBL" id="CAF0784492.1"/>
    </source>
</evidence>
<feature type="region of interest" description="Disordered" evidence="2">
    <location>
        <begin position="1"/>
        <end position="49"/>
    </location>
</feature>
<dbReference type="InterPro" id="IPR051017">
    <property type="entry name" value="Aldolase-II_Adducin_sf"/>
</dbReference>
<reference evidence="4" key="1">
    <citation type="submission" date="2021-02" db="EMBL/GenBank/DDBJ databases">
        <authorList>
            <person name="Nowell W R."/>
        </authorList>
    </citation>
    <scope>NUCLEOTIDE SEQUENCE</scope>
</reference>
<dbReference type="GO" id="GO:0051015">
    <property type="term" value="F:actin filament binding"/>
    <property type="evidence" value="ECO:0007669"/>
    <property type="project" value="TreeGrafter"/>
</dbReference>
<comment type="similarity">
    <text evidence="1">Belongs to the aldolase class II family. Adducin subfamily.</text>
</comment>
<protein>
    <recommendedName>
        <fullName evidence="3">Class II aldolase/adducin N-terminal domain-containing protein</fullName>
    </recommendedName>
</protein>
<dbReference type="GO" id="GO:0005856">
    <property type="term" value="C:cytoskeleton"/>
    <property type="evidence" value="ECO:0007669"/>
    <property type="project" value="TreeGrafter"/>
</dbReference>
<dbReference type="Proteomes" id="UP000663860">
    <property type="component" value="Unassembled WGS sequence"/>
</dbReference>
<dbReference type="InterPro" id="IPR036409">
    <property type="entry name" value="Aldolase_II/adducin_N_sf"/>
</dbReference>
<organism evidence="4 5">
    <name type="scientific">Adineta steineri</name>
    <dbReference type="NCBI Taxonomy" id="433720"/>
    <lineage>
        <taxon>Eukaryota</taxon>
        <taxon>Metazoa</taxon>
        <taxon>Spiralia</taxon>
        <taxon>Gnathifera</taxon>
        <taxon>Rotifera</taxon>
        <taxon>Eurotatoria</taxon>
        <taxon>Bdelloidea</taxon>
        <taxon>Adinetida</taxon>
        <taxon>Adinetidae</taxon>
        <taxon>Adineta</taxon>
    </lineage>
</organism>
<feature type="compositionally biased region" description="Polar residues" evidence="2">
    <location>
        <begin position="30"/>
        <end position="43"/>
    </location>
</feature>
<sequence>MSSQEVMHSNNNSKHQNGNEVDSHDENKKAISQSQATQENLDNIFNPKTYVPGSNKLSRQYLQERLSRSILHEFSIDEQKARIELAAAYRLAAKNGWLESIYNHITCNVSGPNNSHHLLINPFGLNYREITASSLIKIDLDGNTIHPGIVGDIFGINKAGFVIHSCIHRARPDIRCVNHNHNWAVAGLSATKSGVIELAQTTHVTGEIAYHDYEGIVISLDEQERIVRDLGNKDVMIFRNHGLLTCGSSVGIAYYHALTLCAAAEIQSHACSMAMNKDNLLIPEDEYIKRSMAIAKHFTNNSSADLEFAAAMRELDYDQDHSKIQSHACSMAMNKDNLLIPEDEYIKRSMAIAKHFTNNSSADLEFAAAMRELDYDQDHSSYPDYRN</sequence>
<name>A0A813RND9_9BILA</name>
<evidence type="ECO:0000259" key="3">
    <source>
        <dbReference type="SMART" id="SM01007"/>
    </source>
</evidence>
<dbReference type="NCBIfam" id="NF005451">
    <property type="entry name" value="PRK07044.1"/>
    <property type="match status" value="1"/>
</dbReference>
<dbReference type="PANTHER" id="PTHR10672:SF3">
    <property type="entry name" value="PROTEIN HU-LI TAI SHAO"/>
    <property type="match status" value="1"/>
</dbReference>